<dbReference type="InterPro" id="IPR051314">
    <property type="entry name" value="AAA_ATPase_RarA/MGS1/WRNIP1"/>
</dbReference>
<dbReference type="FunFam" id="3.40.50.300:FF:000137">
    <property type="entry name" value="Replication-associated recombination protein A"/>
    <property type="match status" value="1"/>
</dbReference>
<dbReference type="GO" id="GO:0005524">
    <property type="term" value="F:ATP binding"/>
    <property type="evidence" value="ECO:0007669"/>
    <property type="project" value="UniProtKB-KW"/>
</dbReference>
<dbReference type="InterPro" id="IPR008921">
    <property type="entry name" value="DNA_pol3_clamp-load_cplx_C"/>
</dbReference>
<dbReference type="CDD" id="cd00009">
    <property type="entry name" value="AAA"/>
    <property type="match status" value="1"/>
</dbReference>
<dbReference type="InterPro" id="IPR027417">
    <property type="entry name" value="P-loop_NTPase"/>
</dbReference>
<dbReference type="FunFam" id="1.20.272.10:FF:000001">
    <property type="entry name" value="Putative AAA family ATPase"/>
    <property type="match status" value="1"/>
</dbReference>
<dbReference type="PANTHER" id="PTHR13779">
    <property type="entry name" value="WERNER HELICASE-INTERACTING PROTEIN 1 FAMILY MEMBER"/>
    <property type="match status" value="1"/>
</dbReference>
<evidence type="ECO:0000256" key="2">
    <source>
        <dbReference type="ARBA" id="ARBA00022705"/>
    </source>
</evidence>
<dbReference type="Pfam" id="PF12002">
    <property type="entry name" value="MgsA_C"/>
    <property type="match status" value="1"/>
</dbReference>
<keyword evidence="4" id="KW-0067">ATP-binding</keyword>
<dbReference type="EMBL" id="BART01000481">
    <property type="protein sequence ID" value="GAG72829.1"/>
    <property type="molecule type" value="Genomic_DNA"/>
</dbReference>
<dbReference type="InterPro" id="IPR032423">
    <property type="entry name" value="AAA_assoc_2"/>
</dbReference>
<evidence type="ECO:0000256" key="3">
    <source>
        <dbReference type="ARBA" id="ARBA00022741"/>
    </source>
</evidence>
<sequence length="443" mass="50340">MELFDNFEKNKLSSAPLADRIRPEKLEDFLGQEKIIGPGKPLRQAIEKDELQSIILWGPPGSGKTTLARIIAKMTKTHFVPFSAAVSGVPALRKIIKEAQDRRRYYNQKTILFVDEIHRFNKAQQDAFLPYVEDGTIVLIGATIENPSFEVISPLLSRSTVYILEPLSSEDLKNILEKALLNKEKGLGKYKLKLEPKVLDFIIELAYGDARIALNILEFAVITTKPDTQGVRNITLKIIEEVVQKRCLRYDKTGEEHYNIISALHKSMRDSDPDAAIYWVARMLEAGENPLYVARRLVRFASEDIGNADPQALQVAVAAMQAVHFLGMPEGNLALAQTATYLACAPKSNALYEGYQLTQEDIKRWGPLPVPLVIRNSPTTLMKNLDYGKGYKYAHNFKDGYIIQEHLPKELKGKRYYFPTDRGFEKEIKQRLEKLRAKYKDSR</sequence>
<evidence type="ECO:0000313" key="6">
    <source>
        <dbReference type="EMBL" id="GAG72829.1"/>
    </source>
</evidence>
<feature type="domain" description="AAA+ ATPase" evidence="5">
    <location>
        <begin position="50"/>
        <end position="167"/>
    </location>
</feature>
<dbReference type="SUPFAM" id="SSF48019">
    <property type="entry name" value="post-AAA+ oligomerization domain-like"/>
    <property type="match status" value="1"/>
</dbReference>
<dbReference type="SMART" id="SM00382">
    <property type="entry name" value="AAA"/>
    <property type="match status" value="1"/>
</dbReference>
<dbReference type="GO" id="GO:0017116">
    <property type="term" value="F:single-stranded DNA helicase activity"/>
    <property type="evidence" value="ECO:0007669"/>
    <property type="project" value="TreeGrafter"/>
</dbReference>
<dbReference type="InterPro" id="IPR003593">
    <property type="entry name" value="AAA+_ATPase"/>
</dbReference>
<comment type="caution">
    <text evidence="6">The sequence shown here is derived from an EMBL/GenBank/DDBJ whole genome shotgun (WGS) entry which is preliminary data.</text>
</comment>
<dbReference type="CDD" id="cd18139">
    <property type="entry name" value="HLD_clamp_RarA"/>
    <property type="match status" value="1"/>
</dbReference>
<evidence type="ECO:0000259" key="5">
    <source>
        <dbReference type="SMART" id="SM00382"/>
    </source>
</evidence>
<keyword evidence="2" id="KW-0235">DNA replication</keyword>
<dbReference type="Pfam" id="PF05496">
    <property type="entry name" value="RuvB_N"/>
    <property type="match status" value="1"/>
</dbReference>
<dbReference type="GO" id="GO:0006261">
    <property type="term" value="P:DNA-templated DNA replication"/>
    <property type="evidence" value="ECO:0007669"/>
    <property type="project" value="TreeGrafter"/>
</dbReference>
<dbReference type="GO" id="GO:0000731">
    <property type="term" value="P:DNA synthesis involved in DNA repair"/>
    <property type="evidence" value="ECO:0007669"/>
    <property type="project" value="TreeGrafter"/>
</dbReference>
<evidence type="ECO:0000256" key="1">
    <source>
        <dbReference type="ARBA" id="ARBA00008959"/>
    </source>
</evidence>
<dbReference type="Pfam" id="PF16193">
    <property type="entry name" value="AAA_assoc_2"/>
    <property type="match status" value="1"/>
</dbReference>
<name>X0ZTZ3_9ZZZZ</name>
<comment type="similarity">
    <text evidence="1">Belongs to the AAA ATPase family. RarA/MGS1/WRNIP1 subfamily.</text>
</comment>
<proteinExistence type="inferred from homology"/>
<dbReference type="Gene3D" id="1.10.8.60">
    <property type="match status" value="1"/>
</dbReference>
<dbReference type="SUPFAM" id="SSF52540">
    <property type="entry name" value="P-loop containing nucleoside triphosphate hydrolases"/>
    <property type="match status" value="1"/>
</dbReference>
<evidence type="ECO:0000256" key="4">
    <source>
        <dbReference type="ARBA" id="ARBA00022840"/>
    </source>
</evidence>
<keyword evidence="3" id="KW-0547">Nucleotide-binding</keyword>
<dbReference type="GO" id="GO:0006310">
    <property type="term" value="P:DNA recombination"/>
    <property type="evidence" value="ECO:0007669"/>
    <property type="project" value="InterPro"/>
</dbReference>
<dbReference type="Gene3D" id="3.40.50.300">
    <property type="entry name" value="P-loop containing nucleotide triphosphate hydrolases"/>
    <property type="match status" value="1"/>
</dbReference>
<dbReference type="Gene3D" id="1.20.272.10">
    <property type="match status" value="1"/>
</dbReference>
<protein>
    <recommendedName>
        <fullName evidence="5">AAA+ ATPase domain-containing protein</fullName>
    </recommendedName>
</protein>
<dbReference type="GO" id="GO:0009378">
    <property type="term" value="F:four-way junction helicase activity"/>
    <property type="evidence" value="ECO:0007669"/>
    <property type="project" value="InterPro"/>
</dbReference>
<dbReference type="Gene3D" id="1.10.3710.10">
    <property type="entry name" value="DNA polymerase III clamp loader subunits, C-terminal domain"/>
    <property type="match status" value="1"/>
</dbReference>
<dbReference type="InterPro" id="IPR021886">
    <property type="entry name" value="MgsA_C"/>
</dbReference>
<organism evidence="6">
    <name type="scientific">marine sediment metagenome</name>
    <dbReference type="NCBI Taxonomy" id="412755"/>
    <lineage>
        <taxon>unclassified sequences</taxon>
        <taxon>metagenomes</taxon>
        <taxon>ecological metagenomes</taxon>
    </lineage>
</organism>
<dbReference type="AlphaFoldDB" id="X0ZTZ3"/>
<dbReference type="GO" id="GO:0008047">
    <property type="term" value="F:enzyme activator activity"/>
    <property type="evidence" value="ECO:0007669"/>
    <property type="project" value="TreeGrafter"/>
</dbReference>
<accession>X0ZTZ3</accession>
<dbReference type="PANTHER" id="PTHR13779:SF7">
    <property type="entry name" value="ATPASE WRNIP1"/>
    <property type="match status" value="1"/>
</dbReference>
<dbReference type="FunFam" id="1.10.8.60:FF:000029">
    <property type="entry name" value="Replication-associated recombination protein A"/>
    <property type="match status" value="1"/>
</dbReference>
<gene>
    <name evidence="6" type="ORF">S01H4_02266</name>
</gene>
<dbReference type="GO" id="GO:0003677">
    <property type="term" value="F:DNA binding"/>
    <property type="evidence" value="ECO:0007669"/>
    <property type="project" value="InterPro"/>
</dbReference>
<reference evidence="6" key="1">
    <citation type="journal article" date="2014" name="Front. Microbiol.">
        <title>High frequency of phylogenetically diverse reductive dehalogenase-homologous genes in deep subseafloor sedimentary metagenomes.</title>
        <authorList>
            <person name="Kawai M."/>
            <person name="Futagami T."/>
            <person name="Toyoda A."/>
            <person name="Takaki Y."/>
            <person name="Nishi S."/>
            <person name="Hori S."/>
            <person name="Arai W."/>
            <person name="Tsubouchi T."/>
            <person name="Morono Y."/>
            <person name="Uchiyama I."/>
            <person name="Ito T."/>
            <person name="Fujiyama A."/>
            <person name="Inagaki F."/>
            <person name="Takami H."/>
        </authorList>
    </citation>
    <scope>NUCLEOTIDE SEQUENCE</scope>
    <source>
        <strain evidence="6">Expedition CK06-06</strain>
    </source>
</reference>
<dbReference type="InterPro" id="IPR008824">
    <property type="entry name" value="RuvB-like_N"/>
</dbReference>